<dbReference type="SMART" id="SM00530">
    <property type="entry name" value="HTH_XRE"/>
    <property type="match status" value="1"/>
</dbReference>
<feature type="domain" description="HTH cro/C1-type" evidence="1">
    <location>
        <begin position="15"/>
        <end position="73"/>
    </location>
</feature>
<protein>
    <submittedName>
        <fullName evidence="2">Helix-turn-helix transcriptional regulator</fullName>
    </submittedName>
</protein>
<accession>A0A5J5FPS0</accession>
<dbReference type="InterPro" id="IPR001387">
    <property type="entry name" value="Cro/C1-type_HTH"/>
</dbReference>
<keyword evidence="3" id="KW-1185">Reference proteome</keyword>
<reference evidence="2 3" key="1">
    <citation type="submission" date="2019-09" db="EMBL/GenBank/DDBJ databases">
        <authorList>
            <person name="Li Y."/>
        </authorList>
    </citation>
    <scope>NUCLEOTIDE SEQUENCE [LARGE SCALE GENOMIC DNA]</scope>
    <source>
        <strain evidence="2 3">L3-3HA</strain>
    </source>
</reference>
<dbReference type="CDD" id="cd00093">
    <property type="entry name" value="HTH_XRE"/>
    <property type="match status" value="1"/>
</dbReference>
<name>A0A5J5FPS0_9GAMM</name>
<proteinExistence type="predicted"/>
<dbReference type="AlphaFoldDB" id="A0A5J5FPS0"/>
<dbReference type="SUPFAM" id="SSF47413">
    <property type="entry name" value="lambda repressor-like DNA-binding domains"/>
    <property type="match status" value="1"/>
</dbReference>
<dbReference type="InterPro" id="IPR010982">
    <property type="entry name" value="Lambda_DNA-bd_dom_sf"/>
</dbReference>
<dbReference type="GO" id="GO:0003677">
    <property type="term" value="F:DNA binding"/>
    <property type="evidence" value="ECO:0007669"/>
    <property type="project" value="InterPro"/>
</dbReference>
<evidence type="ECO:0000259" key="1">
    <source>
        <dbReference type="PROSITE" id="PS50943"/>
    </source>
</evidence>
<dbReference type="Gene3D" id="1.10.260.40">
    <property type="entry name" value="lambda repressor-like DNA-binding domains"/>
    <property type="match status" value="1"/>
</dbReference>
<dbReference type="OrthoDB" id="6006530at2"/>
<dbReference type="RefSeq" id="WP_150437916.1">
    <property type="nucleotide sequence ID" value="NZ_VYKJ01000035.1"/>
</dbReference>
<sequence>MKNKPNYHAIFCQRLKQARLAKGLSQKQLGIDAGIDEFVASTRINRYEKGVHEADIETIQRLADVLNVPLAYFYTADDELADLILTFQILPPKEKTDILALVKSRAVLHR</sequence>
<gene>
    <name evidence="2" type="ORF">FJU30_26520</name>
</gene>
<dbReference type="Proteomes" id="UP000335415">
    <property type="component" value="Unassembled WGS sequence"/>
</dbReference>
<organism evidence="2 3">
    <name type="scientific">Affinibrenneria salicis</name>
    <dbReference type="NCBI Taxonomy" id="2590031"/>
    <lineage>
        <taxon>Bacteria</taxon>
        <taxon>Pseudomonadati</taxon>
        <taxon>Pseudomonadota</taxon>
        <taxon>Gammaproteobacteria</taxon>
        <taxon>Enterobacterales</taxon>
        <taxon>Pectobacteriaceae</taxon>
        <taxon>Affinibrenneria</taxon>
    </lineage>
</organism>
<comment type="caution">
    <text evidence="2">The sequence shown here is derived from an EMBL/GenBank/DDBJ whole genome shotgun (WGS) entry which is preliminary data.</text>
</comment>
<dbReference type="EMBL" id="VYKJ01000035">
    <property type="protein sequence ID" value="KAA8993798.1"/>
    <property type="molecule type" value="Genomic_DNA"/>
</dbReference>
<evidence type="ECO:0000313" key="2">
    <source>
        <dbReference type="EMBL" id="KAA8993798.1"/>
    </source>
</evidence>
<dbReference type="Pfam" id="PF01381">
    <property type="entry name" value="HTH_3"/>
    <property type="match status" value="1"/>
</dbReference>
<dbReference type="PROSITE" id="PS50943">
    <property type="entry name" value="HTH_CROC1"/>
    <property type="match status" value="1"/>
</dbReference>
<evidence type="ECO:0000313" key="3">
    <source>
        <dbReference type="Proteomes" id="UP000335415"/>
    </source>
</evidence>